<dbReference type="Pfam" id="PF00899">
    <property type="entry name" value="ThiF"/>
    <property type="match status" value="1"/>
</dbReference>
<dbReference type="GO" id="GO:0061503">
    <property type="term" value="F:tRNA threonylcarbamoyladenosine dehydratase"/>
    <property type="evidence" value="ECO:0007669"/>
    <property type="project" value="TreeGrafter"/>
</dbReference>
<evidence type="ECO:0000313" key="2">
    <source>
        <dbReference type="EMBL" id="KWS03406.1"/>
    </source>
</evidence>
<feature type="domain" description="THIF-type NAD/FAD binding fold" evidence="1">
    <location>
        <begin position="42"/>
        <end position="194"/>
    </location>
</feature>
<dbReference type="PANTHER" id="PTHR43267">
    <property type="entry name" value="TRNA THREONYLCARBAMOYLADENOSINE DEHYDRATASE"/>
    <property type="match status" value="1"/>
</dbReference>
<gene>
    <name evidence="2" type="ORF">AZ78_0953</name>
</gene>
<keyword evidence="3" id="KW-1185">Reference proteome</keyword>
<dbReference type="GO" id="GO:0061504">
    <property type="term" value="P:cyclic threonylcarbamoyladenosine biosynthetic process"/>
    <property type="evidence" value="ECO:0007669"/>
    <property type="project" value="TreeGrafter"/>
</dbReference>
<comment type="caution">
    <text evidence="2">The sequence shown here is derived from an EMBL/GenBank/DDBJ whole genome shotgun (WGS) entry which is preliminary data.</text>
</comment>
<protein>
    <submittedName>
        <fullName evidence="2">Molybdopterin biosynthesis protein MoeB</fullName>
    </submittedName>
</protein>
<dbReference type="InterPro" id="IPR035985">
    <property type="entry name" value="Ubiquitin-activating_enz"/>
</dbReference>
<dbReference type="InterPro" id="IPR000594">
    <property type="entry name" value="ThiF_NAD_FAD-bd"/>
</dbReference>
<dbReference type="PANTHER" id="PTHR43267:SF1">
    <property type="entry name" value="TRNA THREONYLCARBAMOYLADENOSINE DEHYDRATASE"/>
    <property type="match status" value="1"/>
</dbReference>
<dbReference type="AlphaFoldDB" id="A0A108U6F4"/>
<reference evidence="2 3" key="1">
    <citation type="journal article" date="2014" name="Genome Announc.">
        <title>Draft Genome Sequence of Lysobacter capsici AZ78, a Bacterium Antagonistic to Plant-Pathogenic Oomycetes.</title>
        <authorList>
            <person name="Puopolo G."/>
            <person name="Sonego P."/>
            <person name="Engelen K."/>
            <person name="Pertot I."/>
        </authorList>
    </citation>
    <scope>NUCLEOTIDE SEQUENCE [LARGE SCALE GENOMIC DNA]</scope>
    <source>
        <strain evidence="2 3">AZ78</strain>
    </source>
</reference>
<dbReference type="EMBL" id="JAJA02000001">
    <property type="protein sequence ID" value="KWS03406.1"/>
    <property type="molecule type" value="Genomic_DNA"/>
</dbReference>
<evidence type="ECO:0000259" key="1">
    <source>
        <dbReference type="Pfam" id="PF00899"/>
    </source>
</evidence>
<dbReference type="CDD" id="cd00755">
    <property type="entry name" value="YgdL_like"/>
    <property type="match status" value="1"/>
</dbReference>
<evidence type="ECO:0000313" key="3">
    <source>
        <dbReference type="Proteomes" id="UP000023435"/>
    </source>
</evidence>
<dbReference type="SUPFAM" id="SSF69572">
    <property type="entry name" value="Activating enzymes of the ubiquitin-like proteins"/>
    <property type="match status" value="1"/>
</dbReference>
<proteinExistence type="predicted"/>
<name>A0A108U6F4_9GAMM</name>
<dbReference type="GO" id="GO:0008641">
    <property type="term" value="F:ubiquitin-like modifier activating enzyme activity"/>
    <property type="evidence" value="ECO:0007669"/>
    <property type="project" value="InterPro"/>
</dbReference>
<dbReference type="Proteomes" id="UP000023435">
    <property type="component" value="Unassembled WGS sequence"/>
</dbReference>
<organism evidence="2 3">
    <name type="scientific">Lysobacter capsici AZ78</name>
    <dbReference type="NCBI Taxonomy" id="1444315"/>
    <lineage>
        <taxon>Bacteria</taxon>
        <taxon>Pseudomonadati</taxon>
        <taxon>Pseudomonadota</taxon>
        <taxon>Gammaproteobacteria</taxon>
        <taxon>Lysobacterales</taxon>
        <taxon>Lysobacteraceae</taxon>
        <taxon>Lysobacter</taxon>
    </lineage>
</organism>
<sequence length="292" mass="31567">MSRCFPSPRPESPAFATTIGAMSESTSDTVWQERFAGIDRLYGQGAVARFRRCRVAVVGMGGVGSWAVEALARTGIGHLTLIDADDLCVSNTNRQLPALDGNYGRAKVEAMAERCRAISPAIEVDAIQSFLTPSNLDELLDRGFDLVLDACDSFRSKVELIAWCRRRKLPVIAVGSAGGRTDPTLVRVRDLSRTEHDAMLALIRKKLRGEFNFPKNPDRYFGVSAIYSLENVKYPQPDGTVCGLRPKVDGDASLKLDCGAGLGAATHITGVFAFAAVARALEILLKPKVPVA</sequence>
<accession>A0A108U6F4</accession>
<dbReference type="InterPro" id="IPR045886">
    <property type="entry name" value="ThiF/MoeB/HesA"/>
</dbReference>
<dbReference type="Gene3D" id="3.40.50.720">
    <property type="entry name" value="NAD(P)-binding Rossmann-like Domain"/>
    <property type="match status" value="1"/>
</dbReference>